<evidence type="ECO:0000256" key="7">
    <source>
        <dbReference type="ARBA" id="ARBA00023125"/>
    </source>
</evidence>
<dbReference type="Pfam" id="PF08299">
    <property type="entry name" value="Bac_DnaA_C"/>
    <property type="match status" value="1"/>
</dbReference>
<evidence type="ECO:0000256" key="6">
    <source>
        <dbReference type="ARBA" id="ARBA00023121"/>
    </source>
</evidence>
<evidence type="ECO:0000259" key="13">
    <source>
        <dbReference type="SMART" id="SM00382"/>
    </source>
</evidence>
<dbReference type="GO" id="GO:0006270">
    <property type="term" value="P:DNA replication initiation"/>
    <property type="evidence" value="ECO:0007669"/>
    <property type="project" value="UniProtKB-UniRule"/>
</dbReference>
<proteinExistence type="inferred from homology"/>
<keyword evidence="5 8" id="KW-0067">ATP-binding</keyword>
<feature type="domain" description="AAA+ ATPase" evidence="13">
    <location>
        <begin position="135"/>
        <end position="270"/>
    </location>
</feature>
<dbReference type="GO" id="GO:0008289">
    <property type="term" value="F:lipid binding"/>
    <property type="evidence" value="ECO:0007669"/>
    <property type="project" value="UniProtKB-KW"/>
</dbReference>
<comment type="subunit">
    <text evidence="8">Oligomerizes as a right-handed, spiral filament on DNA at oriC.</text>
</comment>
<dbReference type="InterPro" id="IPR018312">
    <property type="entry name" value="Chromosome_initiator_DnaA_CS"/>
</dbReference>
<comment type="caution">
    <text evidence="8">Lacks conserved residue(s) required for the propagation of feature annotation.</text>
</comment>
<comment type="similarity">
    <text evidence="1 8 11">Belongs to the DnaA family.</text>
</comment>
<dbReference type="Pfam" id="PF00308">
    <property type="entry name" value="Bac_DnaA"/>
    <property type="match status" value="1"/>
</dbReference>
<dbReference type="InterPro" id="IPR013159">
    <property type="entry name" value="DnaA_C"/>
</dbReference>
<keyword evidence="6 8" id="KW-0446">Lipid-binding</keyword>
<feature type="binding site" evidence="8">
    <location>
        <position position="149"/>
    </location>
    <ligand>
        <name>ATP</name>
        <dbReference type="ChEBI" id="CHEBI:30616"/>
    </ligand>
</feature>
<dbReference type="GO" id="GO:0003688">
    <property type="term" value="F:DNA replication origin binding"/>
    <property type="evidence" value="ECO:0007669"/>
    <property type="project" value="UniProtKB-UniRule"/>
</dbReference>
<evidence type="ECO:0000256" key="3">
    <source>
        <dbReference type="ARBA" id="ARBA00022705"/>
    </source>
</evidence>
<dbReference type="Gene3D" id="3.30.300.180">
    <property type="match status" value="1"/>
</dbReference>
<feature type="binding site" evidence="8">
    <location>
        <position position="146"/>
    </location>
    <ligand>
        <name>ATP</name>
        <dbReference type="ChEBI" id="CHEBI:30616"/>
    </ligand>
</feature>
<dbReference type="SMART" id="SM00760">
    <property type="entry name" value="Bac_DnaA_C"/>
    <property type="match status" value="1"/>
</dbReference>
<dbReference type="NCBIfam" id="TIGR00362">
    <property type="entry name" value="DnaA"/>
    <property type="match status" value="1"/>
</dbReference>
<dbReference type="SMART" id="SM00382">
    <property type="entry name" value="AAA"/>
    <property type="match status" value="1"/>
</dbReference>
<feature type="region of interest" description="Disordered" evidence="12">
    <location>
        <begin position="70"/>
        <end position="90"/>
    </location>
</feature>
<dbReference type="SUPFAM" id="SSF52540">
    <property type="entry name" value="P-loop containing nucleoside triphosphate hydrolases"/>
    <property type="match status" value="1"/>
</dbReference>
<evidence type="ECO:0000256" key="9">
    <source>
        <dbReference type="NCBIfam" id="TIGR00362"/>
    </source>
</evidence>
<evidence type="ECO:0000256" key="5">
    <source>
        <dbReference type="ARBA" id="ARBA00022840"/>
    </source>
</evidence>
<feature type="binding site" evidence="8">
    <location>
        <position position="148"/>
    </location>
    <ligand>
        <name>ATP</name>
        <dbReference type="ChEBI" id="CHEBI:30616"/>
    </ligand>
</feature>
<keyword evidence="16" id="KW-1185">Reference proteome</keyword>
<evidence type="ECO:0000259" key="14">
    <source>
        <dbReference type="SMART" id="SM00760"/>
    </source>
</evidence>
<dbReference type="GO" id="GO:0005737">
    <property type="term" value="C:cytoplasm"/>
    <property type="evidence" value="ECO:0007669"/>
    <property type="project" value="UniProtKB-SubCell"/>
</dbReference>
<dbReference type="EMBL" id="AP028679">
    <property type="protein sequence ID" value="BEQ16771.1"/>
    <property type="molecule type" value="Genomic_DNA"/>
</dbReference>
<accession>A0AAU9EI24</accession>
<evidence type="ECO:0000313" key="15">
    <source>
        <dbReference type="EMBL" id="BEQ16771.1"/>
    </source>
</evidence>
<dbReference type="GO" id="GO:0006275">
    <property type="term" value="P:regulation of DNA replication"/>
    <property type="evidence" value="ECO:0007669"/>
    <property type="project" value="UniProtKB-UniRule"/>
</dbReference>
<keyword evidence="3 8" id="KW-0235">DNA replication</keyword>
<evidence type="ECO:0000256" key="8">
    <source>
        <dbReference type="HAMAP-Rule" id="MF_00377"/>
    </source>
</evidence>
<keyword evidence="2 8" id="KW-0963">Cytoplasm</keyword>
<dbReference type="Proteomes" id="UP001366166">
    <property type="component" value="Chromosome"/>
</dbReference>
<evidence type="ECO:0000256" key="12">
    <source>
        <dbReference type="SAM" id="MobiDB-lite"/>
    </source>
</evidence>
<dbReference type="PANTHER" id="PTHR30050:SF2">
    <property type="entry name" value="CHROMOSOMAL REPLICATION INITIATOR PROTEIN DNAA"/>
    <property type="match status" value="1"/>
</dbReference>
<dbReference type="CDD" id="cd00009">
    <property type="entry name" value="AAA"/>
    <property type="match status" value="1"/>
</dbReference>
<comment type="domain">
    <text evidence="8">Domain I is involved in oligomerization and binding regulators, domain II is flexibile and of varying length in different bacteria, domain III forms the AAA+ region, while domain IV binds dsDNA.</text>
</comment>
<feature type="binding site" evidence="8">
    <location>
        <position position="150"/>
    </location>
    <ligand>
        <name>ATP</name>
        <dbReference type="ChEBI" id="CHEBI:30616"/>
    </ligand>
</feature>
<dbReference type="InterPro" id="IPR027417">
    <property type="entry name" value="P-loop_NTPase"/>
</dbReference>
<dbReference type="GO" id="GO:0005524">
    <property type="term" value="F:ATP binding"/>
    <property type="evidence" value="ECO:0007669"/>
    <property type="project" value="UniProtKB-UniRule"/>
</dbReference>
<comment type="subcellular location">
    <subcellularLocation>
        <location evidence="8">Cytoplasm</location>
    </subcellularLocation>
</comment>
<dbReference type="CDD" id="cd06571">
    <property type="entry name" value="Bac_DnaA_C"/>
    <property type="match status" value="1"/>
</dbReference>
<dbReference type="InterPro" id="IPR001957">
    <property type="entry name" value="Chromosome_initiator_DnaA"/>
</dbReference>
<reference evidence="16" key="1">
    <citation type="journal article" date="2023" name="Arch. Microbiol.">
        <title>Desulfoferula mesophilus gen. nov. sp. nov., a mesophilic sulfate-reducing bacterium isolated from a brackish lake sediment.</title>
        <authorList>
            <person name="Watanabe T."/>
            <person name="Yabe T."/>
            <person name="Tsuji J.M."/>
            <person name="Fukui M."/>
        </authorList>
    </citation>
    <scope>NUCLEOTIDE SEQUENCE [LARGE SCALE GENOMIC DNA]</scope>
    <source>
        <strain evidence="16">12FAK</strain>
    </source>
</reference>
<dbReference type="InterPro" id="IPR010921">
    <property type="entry name" value="Trp_repressor/repl_initiator"/>
</dbReference>
<dbReference type="HAMAP" id="MF_00377">
    <property type="entry name" value="DnaA_bact"/>
    <property type="match status" value="1"/>
</dbReference>
<keyword evidence="7 8" id="KW-0238">DNA-binding</keyword>
<gene>
    <name evidence="8 15" type="primary">dnaA</name>
    <name evidence="15" type="ORF">FAK_38370</name>
</gene>
<evidence type="ECO:0000256" key="2">
    <source>
        <dbReference type="ARBA" id="ARBA00022490"/>
    </source>
</evidence>
<evidence type="ECO:0000256" key="4">
    <source>
        <dbReference type="ARBA" id="ARBA00022741"/>
    </source>
</evidence>
<dbReference type="KEGG" id="dmp:FAK_38370"/>
<dbReference type="PANTHER" id="PTHR30050">
    <property type="entry name" value="CHROMOSOMAL REPLICATION INITIATOR PROTEIN DNAA"/>
    <property type="match status" value="1"/>
</dbReference>
<organism evidence="15 16">
    <name type="scientific">Desulfoferula mesophila</name>
    <dbReference type="NCBI Taxonomy" id="3058419"/>
    <lineage>
        <taxon>Bacteria</taxon>
        <taxon>Pseudomonadati</taxon>
        <taxon>Thermodesulfobacteriota</taxon>
        <taxon>Desulfarculia</taxon>
        <taxon>Desulfarculales</taxon>
        <taxon>Desulfarculaceae</taxon>
        <taxon>Desulfoferula</taxon>
    </lineage>
</organism>
<sequence length="440" mass="48024">MSSLDGGLDPQDYGLWLEPLQPKPLRGNRLVLLCPNQLHLNTVQQRFAPLLQQHLAELHPDLELVLESPRPAARRASQPPPPAAPAPRQMELPRMGALQMPRLNQRYVFDNFVAGGGNEFAFAAAKALAGGGGLFSNGLFLVSGTGLGKSHLTQAVGHQILGYMPQTRVAYLTAEDFTNQMIAAIRGKRADQFKQRFRTGCDLLLLEEVQFLAGKDKTQDELVYTLDALADAGKRVVFTGRMAPAQLQGLAPALVSRLADSVTVGIEPPDFATRVRILKRQAAQEGMAVPPEVLEFLSQEIPDDVRRLRSALVGLMARASLTGRPLDLGLAAEVLGQLASRLRRVSPAQIRDLVATVYGMESKLLTGKSRKKAVVRPRNLAMCLCRRHTDASFAAIGQVFNRNHATVMYGVDQIERKLEIEPKLAAELAFLEQRLGVSGG</sequence>
<dbReference type="InterPro" id="IPR003593">
    <property type="entry name" value="AAA+_ATPase"/>
</dbReference>
<dbReference type="Gene3D" id="3.40.50.300">
    <property type="entry name" value="P-loop containing nucleotide triphosphate hydrolases"/>
    <property type="match status" value="1"/>
</dbReference>
<evidence type="ECO:0000256" key="1">
    <source>
        <dbReference type="ARBA" id="ARBA00006583"/>
    </source>
</evidence>
<dbReference type="InterPro" id="IPR020591">
    <property type="entry name" value="Chromosome_initiator_DnaA-like"/>
</dbReference>
<dbReference type="SUPFAM" id="SSF48295">
    <property type="entry name" value="TrpR-like"/>
    <property type="match status" value="1"/>
</dbReference>
<protein>
    <recommendedName>
        <fullName evidence="8 9">Chromosomal replication initiator protein DnaA</fullName>
    </recommendedName>
</protein>
<feature type="region of interest" description="Domain I, interacts with DnaA modulators" evidence="8">
    <location>
        <begin position="1"/>
        <end position="73"/>
    </location>
</feature>
<dbReference type="PROSITE" id="PS01008">
    <property type="entry name" value="DNAA"/>
    <property type="match status" value="1"/>
</dbReference>
<feature type="domain" description="Chromosomal replication initiator DnaA C-terminal" evidence="14">
    <location>
        <begin position="346"/>
        <end position="414"/>
    </location>
</feature>
<evidence type="ECO:0000256" key="10">
    <source>
        <dbReference type="RuleBase" id="RU000577"/>
    </source>
</evidence>
<feature type="region of interest" description="Domain IV, binds dsDNA" evidence="8">
    <location>
        <begin position="320"/>
        <end position="440"/>
    </location>
</feature>
<evidence type="ECO:0000256" key="11">
    <source>
        <dbReference type="RuleBase" id="RU004227"/>
    </source>
</evidence>
<dbReference type="Gene3D" id="1.10.8.60">
    <property type="match status" value="1"/>
</dbReference>
<dbReference type="InterPro" id="IPR038454">
    <property type="entry name" value="DnaA_N_sf"/>
</dbReference>
<dbReference type="PRINTS" id="PR00051">
    <property type="entry name" value="DNAA"/>
</dbReference>
<dbReference type="GO" id="GO:0005886">
    <property type="term" value="C:plasma membrane"/>
    <property type="evidence" value="ECO:0007669"/>
    <property type="project" value="TreeGrafter"/>
</dbReference>
<keyword evidence="4 8" id="KW-0547">Nucleotide-binding</keyword>
<name>A0AAU9EI24_9BACT</name>
<comment type="function">
    <text evidence="8 10">Plays an essential role in the initiation and regulation of chromosomal replication. ATP-DnaA binds to the origin of replication (oriC) to initiate formation of the DNA replication initiation complex once per cell cycle. Binds the DnaA box (a 9 base pair repeat at the origin) and separates the double-stranded (ds)DNA. Forms a right-handed helical filament on oriC DNA; dsDNA binds to the exterior of the filament while single-stranded (ss)DNA is stabiized in the filament's interior. The ATP-DnaA-oriC complex binds and stabilizes one strand of the AT-rich DNA unwinding element (DUE), permitting loading of DNA polymerase. After initiation quickly degrades to an ADP-DnaA complex that is not apt for DNA replication. Binds acidic phospholipids.</text>
</comment>
<dbReference type="Gene3D" id="1.10.1750.10">
    <property type="match status" value="1"/>
</dbReference>
<dbReference type="AlphaFoldDB" id="A0AAU9EI24"/>
<dbReference type="InterPro" id="IPR013317">
    <property type="entry name" value="DnaA_dom"/>
</dbReference>
<evidence type="ECO:0000313" key="16">
    <source>
        <dbReference type="Proteomes" id="UP001366166"/>
    </source>
</evidence>